<dbReference type="GO" id="GO:0000271">
    <property type="term" value="P:polysaccharide biosynthetic process"/>
    <property type="evidence" value="ECO:0007669"/>
    <property type="project" value="TreeGrafter"/>
</dbReference>
<dbReference type="EMBL" id="CP034562">
    <property type="protein sequence ID" value="AZQ64551.1"/>
    <property type="molecule type" value="Genomic_DNA"/>
</dbReference>
<feature type="active site" description="Proton acceptor" evidence="3">
    <location>
        <position position="189"/>
    </location>
</feature>
<sequence>MIKFLDLKTINKEYSEELKQAANKVIESGWYLLGEELNKFETSYSSFCKTKYCLGVANGLDALRLIFKAYIELGIFKEGDEIIVPANTYIASILAITDNNLKPVFVEPNVNTYNLDSRLIEEKITSKTKGILTVHLYGQISVDEKMLAICKKYRLKLIEDGAQSHGAEYKDKISGGIGDAGAHSFYPGKNLGALGDAGAVTTNDSALADCINALRNYGSHVKYENKYKGYNSRLDEIQAAFLNVKLKYIHDDIKARREIANFYLKNIENHKIATPQLLQGEGHVWHLFVISVKNREALKEYLLEKGIQTLIHYPIPPQKQQCYTEYHHLTLPKTEEIHKTVVSLPLYKGLTKKEQLYIVETLNDF</sequence>
<organism evidence="6 7">
    <name type="scientific">Flammeovirga pectinis</name>
    <dbReference type="NCBI Taxonomy" id="2494373"/>
    <lineage>
        <taxon>Bacteria</taxon>
        <taxon>Pseudomonadati</taxon>
        <taxon>Bacteroidota</taxon>
        <taxon>Cytophagia</taxon>
        <taxon>Cytophagales</taxon>
        <taxon>Flammeovirgaceae</taxon>
        <taxon>Flammeovirga</taxon>
    </lineage>
</organism>
<dbReference type="InterPro" id="IPR000653">
    <property type="entry name" value="DegT/StrS_aminotransferase"/>
</dbReference>
<evidence type="ECO:0000256" key="3">
    <source>
        <dbReference type="PIRSR" id="PIRSR000390-1"/>
    </source>
</evidence>
<keyword evidence="6" id="KW-0032">Aminotransferase</keyword>
<dbReference type="InterPro" id="IPR015421">
    <property type="entry name" value="PyrdxlP-dep_Trfase_major"/>
</dbReference>
<accession>A0A3Q9FRR4</accession>
<gene>
    <name evidence="6" type="ORF">EI427_06570</name>
</gene>
<reference evidence="6 7" key="1">
    <citation type="submission" date="2018-12" db="EMBL/GenBank/DDBJ databases">
        <title>Flammeovirga pectinis sp. nov., isolated from the gut of the Korean scallop, Patinopecten yessoensis.</title>
        <authorList>
            <person name="Bae J.-W."/>
            <person name="Jeong Y.-S."/>
            <person name="Kang W."/>
        </authorList>
    </citation>
    <scope>NUCLEOTIDE SEQUENCE [LARGE SCALE GENOMIC DNA]</scope>
    <source>
        <strain evidence="6 7">L12M1</strain>
    </source>
</reference>
<dbReference type="KEGG" id="fll:EI427_06570"/>
<protein>
    <submittedName>
        <fullName evidence="6">DegT/DnrJ/EryC1/StrS family aminotransferase</fullName>
    </submittedName>
</protein>
<dbReference type="InterPro" id="IPR015424">
    <property type="entry name" value="PyrdxlP-dep_Trfase"/>
</dbReference>
<dbReference type="Gene3D" id="3.40.640.10">
    <property type="entry name" value="Type I PLP-dependent aspartate aminotransferase-like (Major domain)"/>
    <property type="match status" value="1"/>
</dbReference>
<feature type="modified residue" description="N6-(pyridoxal phosphate)lysine" evidence="4">
    <location>
        <position position="189"/>
    </location>
</feature>
<dbReference type="Proteomes" id="UP000267268">
    <property type="component" value="Chromosome 1"/>
</dbReference>
<dbReference type="InterPro" id="IPR015422">
    <property type="entry name" value="PyrdxlP-dep_Trfase_small"/>
</dbReference>
<evidence type="ECO:0000256" key="2">
    <source>
        <dbReference type="ARBA" id="ARBA00037999"/>
    </source>
</evidence>
<keyword evidence="7" id="KW-1185">Reference proteome</keyword>
<dbReference type="GO" id="GO:0008483">
    <property type="term" value="F:transaminase activity"/>
    <property type="evidence" value="ECO:0007669"/>
    <property type="project" value="UniProtKB-KW"/>
</dbReference>
<dbReference type="AlphaFoldDB" id="A0A3Q9FRR4"/>
<dbReference type="OrthoDB" id="9804264at2"/>
<proteinExistence type="inferred from homology"/>
<dbReference type="GO" id="GO:0030170">
    <property type="term" value="F:pyridoxal phosphate binding"/>
    <property type="evidence" value="ECO:0007669"/>
    <property type="project" value="TreeGrafter"/>
</dbReference>
<dbReference type="PANTHER" id="PTHR30244">
    <property type="entry name" value="TRANSAMINASE"/>
    <property type="match status" value="1"/>
</dbReference>
<dbReference type="SUPFAM" id="SSF53383">
    <property type="entry name" value="PLP-dependent transferases"/>
    <property type="match status" value="1"/>
</dbReference>
<dbReference type="PANTHER" id="PTHR30244:SF36">
    <property type="entry name" value="3-OXO-GLUCOSE-6-PHOSPHATE:GLUTAMATE AMINOTRANSFERASE"/>
    <property type="match status" value="1"/>
</dbReference>
<evidence type="ECO:0000256" key="1">
    <source>
        <dbReference type="ARBA" id="ARBA00022898"/>
    </source>
</evidence>
<dbReference type="Pfam" id="PF01041">
    <property type="entry name" value="DegT_DnrJ_EryC1"/>
    <property type="match status" value="1"/>
</dbReference>
<evidence type="ECO:0000313" key="7">
    <source>
        <dbReference type="Proteomes" id="UP000267268"/>
    </source>
</evidence>
<keyword evidence="6" id="KW-0808">Transferase</keyword>
<dbReference type="PIRSF" id="PIRSF000390">
    <property type="entry name" value="PLP_StrS"/>
    <property type="match status" value="1"/>
</dbReference>
<evidence type="ECO:0000256" key="4">
    <source>
        <dbReference type="PIRSR" id="PIRSR000390-2"/>
    </source>
</evidence>
<evidence type="ECO:0000313" key="6">
    <source>
        <dbReference type="EMBL" id="AZQ64551.1"/>
    </source>
</evidence>
<dbReference type="Gene3D" id="3.90.1150.10">
    <property type="entry name" value="Aspartate Aminotransferase, domain 1"/>
    <property type="match status" value="1"/>
</dbReference>
<name>A0A3Q9FRR4_9BACT</name>
<dbReference type="CDD" id="cd00616">
    <property type="entry name" value="AHBA_syn"/>
    <property type="match status" value="1"/>
</dbReference>
<comment type="similarity">
    <text evidence="2 5">Belongs to the DegT/DnrJ/EryC1 family.</text>
</comment>
<keyword evidence="1 4" id="KW-0663">Pyridoxal phosphate</keyword>
<evidence type="ECO:0000256" key="5">
    <source>
        <dbReference type="RuleBase" id="RU004508"/>
    </source>
</evidence>